<evidence type="ECO:0000313" key="2">
    <source>
        <dbReference type="EMBL" id="GHH14340.1"/>
    </source>
</evidence>
<dbReference type="InterPro" id="IPR025139">
    <property type="entry name" value="DUF4062"/>
</dbReference>
<dbReference type="RefSeq" id="WP_189675812.1">
    <property type="nucleotide sequence ID" value="NZ_BNAQ01000002.1"/>
</dbReference>
<organism evidence="2 3">
    <name type="scientific">Sphingomonas glacialis</name>
    <dbReference type="NCBI Taxonomy" id="658225"/>
    <lineage>
        <taxon>Bacteria</taxon>
        <taxon>Pseudomonadati</taxon>
        <taxon>Pseudomonadota</taxon>
        <taxon>Alphaproteobacteria</taxon>
        <taxon>Sphingomonadales</taxon>
        <taxon>Sphingomonadaceae</taxon>
        <taxon>Sphingomonas</taxon>
    </lineage>
</organism>
<comment type="caution">
    <text evidence="2">The sequence shown here is derived from an EMBL/GenBank/DDBJ whole genome shotgun (WGS) entry which is preliminary data.</text>
</comment>
<dbReference type="Proteomes" id="UP000652430">
    <property type="component" value="Unassembled WGS sequence"/>
</dbReference>
<evidence type="ECO:0000313" key="3">
    <source>
        <dbReference type="Proteomes" id="UP000652430"/>
    </source>
</evidence>
<sequence>MAHPRVFLSSTYYDLKNVRVAISAFIRSMGYDVTLNEVGSIAYGKTSPLDMYCYDEIRSCDIVVSIIGGRFGSTSSDGNGSISQNELRTALELGKQVYIFVDRNVLSEFNTYRKNKNAQISWAHVDNVAIYQFIEDLYDLPFNNAIFSFDDSESIITILKEQWSGLFQRLLQESGISGQVTIAQELSQGLTTLRQIIDEISSKNADSSPTVSSLVALQHPAFSRLKKLLNVKYRVFFSTNQEMQDWLRSRQFFMVDKLKWDEPDVQEWISKKYDSVESPHPLLKIHNIIFDEEGVLKSLDELDWSDKLIDFVTYDPSSDVDID</sequence>
<name>A0ABQ3LFU8_9SPHN</name>
<proteinExistence type="predicted"/>
<evidence type="ECO:0000259" key="1">
    <source>
        <dbReference type="Pfam" id="PF13271"/>
    </source>
</evidence>
<gene>
    <name evidence="2" type="ORF">GCM10008023_15940</name>
</gene>
<accession>A0ABQ3LFU8</accession>
<keyword evidence="3" id="KW-1185">Reference proteome</keyword>
<dbReference type="EMBL" id="BNAQ01000002">
    <property type="protein sequence ID" value="GHH14340.1"/>
    <property type="molecule type" value="Genomic_DNA"/>
</dbReference>
<reference evidence="3" key="1">
    <citation type="journal article" date="2019" name="Int. J. Syst. Evol. Microbiol.">
        <title>The Global Catalogue of Microorganisms (GCM) 10K type strain sequencing project: providing services to taxonomists for standard genome sequencing and annotation.</title>
        <authorList>
            <consortium name="The Broad Institute Genomics Platform"/>
            <consortium name="The Broad Institute Genome Sequencing Center for Infectious Disease"/>
            <person name="Wu L."/>
            <person name="Ma J."/>
        </authorList>
    </citation>
    <scope>NUCLEOTIDE SEQUENCE [LARGE SCALE GENOMIC DNA]</scope>
    <source>
        <strain evidence="3">CGMCC 1.8957</strain>
    </source>
</reference>
<dbReference type="Pfam" id="PF13271">
    <property type="entry name" value="DUF4062"/>
    <property type="match status" value="1"/>
</dbReference>
<feature type="domain" description="DUF4062" evidence="1">
    <location>
        <begin position="5"/>
        <end position="90"/>
    </location>
</feature>
<protein>
    <recommendedName>
        <fullName evidence="1">DUF4062 domain-containing protein</fullName>
    </recommendedName>
</protein>